<evidence type="ECO:0000313" key="2">
    <source>
        <dbReference type="EMBL" id="SKB93216.1"/>
    </source>
</evidence>
<protein>
    <submittedName>
        <fullName evidence="2">Uncharacterized protein</fullName>
    </submittedName>
</protein>
<keyword evidence="3" id="KW-1185">Reference proteome</keyword>
<feature type="transmembrane region" description="Helical" evidence="1">
    <location>
        <begin position="130"/>
        <end position="148"/>
    </location>
</feature>
<dbReference type="STRING" id="651661.SAMN05660293_02967"/>
<keyword evidence="1" id="KW-0812">Transmembrane</keyword>
<keyword evidence="1" id="KW-0472">Membrane</keyword>
<dbReference type="AlphaFoldDB" id="A0A1T5FAR3"/>
<organism evidence="2 3">
    <name type="scientific">Dyadobacter psychrophilus</name>
    <dbReference type="NCBI Taxonomy" id="651661"/>
    <lineage>
        <taxon>Bacteria</taxon>
        <taxon>Pseudomonadati</taxon>
        <taxon>Bacteroidota</taxon>
        <taxon>Cytophagia</taxon>
        <taxon>Cytophagales</taxon>
        <taxon>Spirosomataceae</taxon>
        <taxon>Dyadobacter</taxon>
    </lineage>
</organism>
<dbReference type="EMBL" id="FUZA01000003">
    <property type="protein sequence ID" value="SKB93216.1"/>
    <property type="molecule type" value="Genomic_DNA"/>
</dbReference>
<feature type="transmembrane region" description="Helical" evidence="1">
    <location>
        <begin position="187"/>
        <end position="208"/>
    </location>
</feature>
<feature type="transmembrane region" description="Helical" evidence="1">
    <location>
        <begin position="286"/>
        <end position="305"/>
    </location>
</feature>
<feature type="transmembrane region" description="Helical" evidence="1">
    <location>
        <begin position="257"/>
        <end position="274"/>
    </location>
</feature>
<reference evidence="3" key="1">
    <citation type="submission" date="2017-02" db="EMBL/GenBank/DDBJ databases">
        <authorList>
            <person name="Varghese N."/>
            <person name="Submissions S."/>
        </authorList>
    </citation>
    <scope>NUCLEOTIDE SEQUENCE [LARGE SCALE GENOMIC DNA]</scope>
    <source>
        <strain evidence="3">DSM 22270</strain>
    </source>
</reference>
<dbReference type="OrthoDB" id="933191at2"/>
<name>A0A1T5FAR3_9BACT</name>
<gene>
    <name evidence="2" type="ORF">SAMN05660293_02967</name>
</gene>
<sequence>MKTLLLVTVTEFFKQRAGMFFVLLALLFGFLSGAEHHAFAVFFLTASNGMLYLGAIWLAYSILCTQFLTKLWKNADYTFIYNTRLWPLPLRVLRFSLLAIGFLQPLIYYGVYLIAVAVQDKLLSGLLPIFPYYLLLIITIGMAAEWRIRNPQFFIEKSKKRFFKWPFKRFNSWTWWSLEWLFQEKGVTLLAGKIGAMLFTLGTLLYYSTDQYDLRLPAVGLSLAYLLNIGISFELYKWESETWLWGRSLPVSRWRRIRRIFLIHAIIIIPETLVSVRNGALSLFEIMQLYILGLSVLVTAHLFFYKKEGLLEECMQAFLFGFIGLTLLILYKIPVLIIAVMFIAFAFMAYPKWYRV</sequence>
<evidence type="ECO:0000256" key="1">
    <source>
        <dbReference type="SAM" id="Phobius"/>
    </source>
</evidence>
<feature type="transmembrane region" description="Helical" evidence="1">
    <location>
        <begin position="92"/>
        <end position="118"/>
    </location>
</feature>
<evidence type="ECO:0000313" key="3">
    <source>
        <dbReference type="Proteomes" id="UP000190897"/>
    </source>
</evidence>
<proteinExistence type="predicted"/>
<feature type="transmembrane region" description="Helical" evidence="1">
    <location>
        <begin position="50"/>
        <end position="72"/>
    </location>
</feature>
<feature type="transmembrane region" description="Helical" evidence="1">
    <location>
        <begin position="317"/>
        <end position="350"/>
    </location>
</feature>
<accession>A0A1T5FAR3</accession>
<dbReference type="Proteomes" id="UP000190897">
    <property type="component" value="Unassembled WGS sequence"/>
</dbReference>
<keyword evidence="1" id="KW-1133">Transmembrane helix</keyword>
<dbReference type="RefSeq" id="WP_082215506.1">
    <property type="nucleotide sequence ID" value="NZ_FUZA01000003.1"/>
</dbReference>